<proteinExistence type="predicted"/>
<keyword evidence="4" id="KW-1185">Reference proteome</keyword>
<evidence type="ECO:0000313" key="4">
    <source>
        <dbReference type="Proteomes" id="UP000282613"/>
    </source>
</evidence>
<protein>
    <submittedName>
        <fullName evidence="5">Secreted protein</fullName>
    </submittedName>
</protein>
<evidence type="ECO:0000313" key="5">
    <source>
        <dbReference type="WBParaSite" id="TASK_0000292501-mRNA-1"/>
    </source>
</evidence>
<reference evidence="3 4" key="2">
    <citation type="submission" date="2018-11" db="EMBL/GenBank/DDBJ databases">
        <authorList>
            <consortium name="Pathogen Informatics"/>
        </authorList>
    </citation>
    <scope>NUCLEOTIDE SEQUENCE [LARGE SCALE GENOMIC DNA]</scope>
</reference>
<dbReference type="AlphaFoldDB" id="A0A0R3VZT1"/>
<dbReference type="EMBL" id="UYRS01004091">
    <property type="protein sequence ID" value="VDK26615.1"/>
    <property type="molecule type" value="Genomic_DNA"/>
</dbReference>
<evidence type="ECO:0000256" key="2">
    <source>
        <dbReference type="SAM" id="SignalP"/>
    </source>
</evidence>
<feature type="chain" id="PRO_5043132516" evidence="2">
    <location>
        <begin position="29"/>
        <end position="197"/>
    </location>
</feature>
<evidence type="ECO:0000256" key="1">
    <source>
        <dbReference type="SAM" id="MobiDB-lite"/>
    </source>
</evidence>
<gene>
    <name evidence="3" type="ORF">TASK_LOCUS2925</name>
</gene>
<name>A0A0R3VZT1_TAEAS</name>
<evidence type="ECO:0000313" key="3">
    <source>
        <dbReference type="EMBL" id="VDK26615.1"/>
    </source>
</evidence>
<feature type="region of interest" description="Disordered" evidence="1">
    <location>
        <begin position="129"/>
        <end position="197"/>
    </location>
</feature>
<keyword evidence="2" id="KW-0732">Signal</keyword>
<feature type="compositionally biased region" description="Low complexity" evidence="1">
    <location>
        <begin position="149"/>
        <end position="178"/>
    </location>
</feature>
<organism evidence="5">
    <name type="scientific">Taenia asiatica</name>
    <name type="common">Asian tapeworm</name>
    <dbReference type="NCBI Taxonomy" id="60517"/>
    <lineage>
        <taxon>Eukaryota</taxon>
        <taxon>Metazoa</taxon>
        <taxon>Spiralia</taxon>
        <taxon>Lophotrochozoa</taxon>
        <taxon>Platyhelminthes</taxon>
        <taxon>Cestoda</taxon>
        <taxon>Eucestoda</taxon>
        <taxon>Cyclophyllidea</taxon>
        <taxon>Taeniidae</taxon>
        <taxon>Taenia</taxon>
    </lineage>
</organism>
<dbReference type="WBParaSite" id="TASK_0000292501-mRNA-1">
    <property type="protein sequence ID" value="TASK_0000292501-mRNA-1"/>
    <property type="gene ID" value="TASK_0000292501"/>
</dbReference>
<accession>A0A0R3VZT1</accession>
<feature type="signal peptide" evidence="2">
    <location>
        <begin position="1"/>
        <end position="28"/>
    </location>
</feature>
<reference evidence="5" key="1">
    <citation type="submission" date="2017-02" db="UniProtKB">
        <authorList>
            <consortium name="WormBaseParasite"/>
        </authorList>
    </citation>
    <scope>IDENTIFICATION</scope>
</reference>
<dbReference type="PROSITE" id="PS51257">
    <property type="entry name" value="PROKAR_LIPOPROTEIN"/>
    <property type="match status" value="1"/>
</dbReference>
<sequence length="197" mass="21410">MIQTIRKGKLVLLMVPSITSTACHKASAGEERTIQGDQSRLLHTVHDFALQTPTCQAVEGEHLHSIHRLLDVEHRQKDTIAVTSGTARKEQHFLLASCQTFSIHVVDASRPRRCPLPDTREQLHATVHAVSRSNESPVSRPSIHAVHLPSPSSSSSSSSTFTASSASSIPTSPSLHLVLPPPLVRLGDTLPSRYTTD</sequence>
<dbReference type="Proteomes" id="UP000282613">
    <property type="component" value="Unassembled WGS sequence"/>
</dbReference>